<dbReference type="EMBL" id="BMFY01000006">
    <property type="protein sequence ID" value="GGA14441.1"/>
    <property type="molecule type" value="Genomic_DNA"/>
</dbReference>
<dbReference type="SUPFAM" id="SSF56300">
    <property type="entry name" value="Metallo-dependent phosphatases"/>
    <property type="match status" value="1"/>
</dbReference>
<reference evidence="3" key="2">
    <citation type="submission" date="2020-09" db="EMBL/GenBank/DDBJ databases">
        <authorList>
            <person name="Sun Q."/>
            <person name="Zhou Y."/>
        </authorList>
    </citation>
    <scope>NUCLEOTIDE SEQUENCE</scope>
    <source>
        <strain evidence="3">CGMCC 1.12785</strain>
    </source>
</reference>
<evidence type="ECO:0000313" key="3">
    <source>
        <dbReference type="EMBL" id="GGA14441.1"/>
    </source>
</evidence>
<feature type="region of interest" description="Disordered" evidence="1">
    <location>
        <begin position="1"/>
        <end position="21"/>
    </location>
</feature>
<dbReference type="Gene3D" id="3.60.21.10">
    <property type="match status" value="1"/>
</dbReference>
<dbReference type="CDD" id="cd00838">
    <property type="entry name" value="MPP_superfamily"/>
    <property type="match status" value="1"/>
</dbReference>
<keyword evidence="4" id="KW-1185">Reference proteome</keyword>
<dbReference type="RefSeq" id="WP_188550469.1">
    <property type="nucleotide sequence ID" value="NZ_BMFY01000006.1"/>
</dbReference>
<organism evidence="3 4">
    <name type="scientific">Sediminivirga luteola</name>
    <dbReference type="NCBI Taxonomy" id="1774748"/>
    <lineage>
        <taxon>Bacteria</taxon>
        <taxon>Bacillati</taxon>
        <taxon>Actinomycetota</taxon>
        <taxon>Actinomycetes</taxon>
        <taxon>Micrococcales</taxon>
        <taxon>Brevibacteriaceae</taxon>
        <taxon>Sediminivirga</taxon>
    </lineage>
</organism>
<accession>A0A8J2TXX7</accession>
<sequence>MTPSAPPAGQTSPSPSSSSERAGDLLAISDLHTRYGANRRIAEDLRPARPGDWLIVAGDVADRFDDVVRTLAGLRERFDRVLWVPGNHELWTLPGDPVRERGAARYERFVAALRDAGVTTPEDPYPVWDGGEGRYLVAPLFLLYDYTFLPPGAGTKDEAIAAARRARAACSDEIYLHPDPYPSREAWSRARVEATRQRLDAAAADAGVRTVLVNHYPLVRRPTRRLWAQEFALWCGTEATADWPARYRAEAVVYGHLHIPVTERIDGVRHIEASLGYPRQWERRAWLDGDLPRGVVRVLRG</sequence>
<dbReference type="InterPro" id="IPR004843">
    <property type="entry name" value="Calcineurin-like_PHP"/>
</dbReference>
<dbReference type="PANTHER" id="PTHR36492:SF2">
    <property type="entry name" value="[ACYL-CARRIER-PROTEIN] PHOSPHODIESTERASE PPTH"/>
    <property type="match status" value="1"/>
</dbReference>
<dbReference type="AlphaFoldDB" id="A0A8J2TXX7"/>
<evidence type="ECO:0000313" key="4">
    <source>
        <dbReference type="Proteomes" id="UP000616114"/>
    </source>
</evidence>
<dbReference type="GO" id="GO:0016787">
    <property type="term" value="F:hydrolase activity"/>
    <property type="evidence" value="ECO:0007669"/>
    <property type="project" value="InterPro"/>
</dbReference>
<feature type="compositionally biased region" description="Low complexity" evidence="1">
    <location>
        <begin position="7"/>
        <end position="19"/>
    </location>
</feature>
<gene>
    <name evidence="3" type="ORF">GCM10011333_16700</name>
</gene>
<protein>
    <submittedName>
        <fullName evidence="3">Metallophosphoesterase</fullName>
    </submittedName>
</protein>
<feature type="domain" description="Calcineurin-like phosphoesterase" evidence="2">
    <location>
        <begin position="26"/>
        <end position="260"/>
    </location>
</feature>
<evidence type="ECO:0000259" key="2">
    <source>
        <dbReference type="Pfam" id="PF00149"/>
    </source>
</evidence>
<evidence type="ECO:0000256" key="1">
    <source>
        <dbReference type="SAM" id="MobiDB-lite"/>
    </source>
</evidence>
<dbReference type="InterPro" id="IPR029052">
    <property type="entry name" value="Metallo-depent_PP-like"/>
</dbReference>
<dbReference type="InterPro" id="IPR052963">
    <property type="entry name" value="Pantetheine_PDE"/>
</dbReference>
<proteinExistence type="predicted"/>
<reference evidence="3" key="1">
    <citation type="journal article" date="2014" name="Int. J. Syst. Evol. Microbiol.">
        <title>Complete genome sequence of Corynebacterium casei LMG S-19264T (=DSM 44701T), isolated from a smear-ripened cheese.</title>
        <authorList>
            <consortium name="US DOE Joint Genome Institute (JGI-PGF)"/>
            <person name="Walter F."/>
            <person name="Albersmeier A."/>
            <person name="Kalinowski J."/>
            <person name="Ruckert C."/>
        </authorList>
    </citation>
    <scope>NUCLEOTIDE SEQUENCE</scope>
    <source>
        <strain evidence="3">CGMCC 1.12785</strain>
    </source>
</reference>
<dbReference type="Pfam" id="PF00149">
    <property type="entry name" value="Metallophos"/>
    <property type="match status" value="1"/>
</dbReference>
<comment type="caution">
    <text evidence="3">The sequence shown here is derived from an EMBL/GenBank/DDBJ whole genome shotgun (WGS) entry which is preliminary data.</text>
</comment>
<dbReference type="Proteomes" id="UP000616114">
    <property type="component" value="Unassembled WGS sequence"/>
</dbReference>
<dbReference type="PANTHER" id="PTHR36492">
    <property type="match status" value="1"/>
</dbReference>
<name>A0A8J2TXX7_9MICO</name>